<accession>A0AB32V3Z3</accession>
<protein>
    <submittedName>
        <fullName evidence="3">Uncharacterized protein LOC18599357 isoform X1</fullName>
    </submittedName>
</protein>
<feature type="compositionally biased region" description="Polar residues" evidence="1">
    <location>
        <begin position="546"/>
        <end position="559"/>
    </location>
</feature>
<gene>
    <name evidence="3" type="primary">LOC18599357</name>
</gene>
<dbReference type="InterPro" id="IPR008507">
    <property type="entry name" value="DUF789"/>
</dbReference>
<feature type="compositionally biased region" description="Basic and acidic residues" evidence="1">
    <location>
        <begin position="560"/>
        <end position="570"/>
    </location>
</feature>
<dbReference type="RefSeq" id="XP_007029358.2">
    <property type="nucleotide sequence ID" value="XM_007029296.2"/>
</dbReference>
<dbReference type="PANTHER" id="PTHR32010">
    <property type="entry name" value="PHOTOSYSTEM II STABILITY/ASSEMBLY FACTOR HCF136, CHLOROPLASTIC"/>
    <property type="match status" value="1"/>
</dbReference>
<dbReference type="AlphaFoldDB" id="A0AB32V3Z3"/>
<dbReference type="PANTHER" id="PTHR32010:SF18">
    <property type="entry name" value="DUF789 FAMILY PROTEIN"/>
    <property type="match status" value="1"/>
</dbReference>
<dbReference type="GeneID" id="18599357"/>
<feature type="compositionally biased region" description="Polar residues" evidence="1">
    <location>
        <begin position="420"/>
        <end position="434"/>
    </location>
</feature>
<evidence type="ECO:0000313" key="2">
    <source>
        <dbReference type="Proteomes" id="UP000694886"/>
    </source>
</evidence>
<name>A0AB32V3Z3_THECC</name>
<dbReference type="KEGG" id="tcc:18599357"/>
<feature type="region of interest" description="Disordered" evidence="1">
    <location>
        <begin position="48"/>
        <end position="75"/>
    </location>
</feature>
<feature type="region of interest" description="Disordered" evidence="1">
    <location>
        <begin position="226"/>
        <end position="249"/>
    </location>
</feature>
<feature type="compositionally biased region" description="Basic residues" evidence="1">
    <location>
        <begin position="232"/>
        <end position="249"/>
    </location>
</feature>
<reference evidence="3" key="2">
    <citation type="submission" date="2025-08" db="UniProtKB">
        <authorList>
            <consortium name="RefSeq"/>
        </authorList>
    </citation>
    <scope>IDENTIFICATION</scope>
</reference>
<organism evidence="2 3">
    <name type="scientific">Theobroma cacao</name>
    <name type="common">Cacao</name>
    <name type="synonym">Cocoa</name>
    <dbReference type="NCBI Taxonomy" id="3641"/>
    <lineage>
        <taxon>Eukaryota</taxon>
        <taxon>Viridiplantae</taxon>
        <taxon>Streptophyta</taxon>
        <taxon>Embryophyta</taxon>
        <taxon>Tracheophyta</taxon>
        <taxon>Spermatophyta</taxon>
        <taxon>Magnoliopsida</taxon>
        <taxon>eudicotyledons</taxon>
        <taxon>Gunneridae</taxon>
        <taxon>Pentapetalae</taxon>
        <taxon>rosids</taxon>
        <taxon>malvids</taxon>
        <taxon>Malvales</taxon>
        <taxon>Malvaceae</taxon>
        <taxon>Byttnerioideae</taxon>
        <taxon>Theobroma</taxon>
    </lineage>
</organism>
<dbReference type="Gramene" id="Tc05v2_t016470.1">
    <property type="protein sequence ID" value="Tc05v2_p016470.1"/>
    <property type="gene ID" value="Tc05v2_g016470"/>
</dbReference>
<evidence type="ECO:0000256" key="1">
    <source>
        <dbReference type="SAM" id="MobiDB-lite"/>
    </source>
</evidence>
<feature type="region of interest" description="Disordered" evidence="1">
    <location>
        <begin position="545"/>
        <end position="609"/>
    </location>
</feature>
<proteinExistence type="predicted"/>
<evidence type="ECO:0000313" key="3">
    <source>
        <dbReference type="RefSeq" id="XP_007029358.2"/>
    </source>
</evidence>
<feature type="compositionally biased region" description="Polar residues" evidence="1">
    <location>
        <begin position="596"/>
        <end position="609"/>
    </location>
</feature>
<reference evidence="2" key="1">
    <citation type="journal article" date="1997" name="Nucleic Acids Res.">
        <title>tRNAscan-SE: a program for improved detection of transfer RNA genes in genomic sequence.</title>
        <authorList>
            <person name="Lowe T.M."/>
            <person name="Eddy S.R."/>
        </authorList>
    </citation>
    <scope>NUCLEOTIDE SEQUENCE [LARGE SCALE GENOMIC DNA]</scope>
    <source>
        <strain evidence="2">r\B97-61/B2</strain>
    </source>
</reference>
<feature type="region of interest" description="Disordered" evidence="1">
    <location>
        <begin position="414"/>
        <end position="434"/>
    </location>
</feature>
<sequence>MKSTTEKTTEREVCGNKESKLCFWFIPILMIQQKMPCALQQTHQDNQKVSEVGKANRSKNSLQLNDSRRSEDSGISSFNLRNIGQRCAILTLPTLGSDGQWRIVAIPLQYLDHNNLFRSGTHLNMNSMHLVSSPLINSVKVDGRKTKKGPQPEVTYSAKQCRARSFSGSNMQHQFRTRTVANKMTKLDEVANNSSCQSSVTCNDSSVFMPKGSTATNPSAMFVDCSEEDKSKKRNSRKKAKKKGKHRKKHLCDVSSTASEVCSEYTRGSSASEICGNNDMNQGMVVSCATSPSNGLLNIADFADSSNGVITSFESPNICISDIDQVDITESIVPSQVQKLPSEYLINDSEIGKEDQQFSRSRVGLERRYPSQVGSLDCIHQEDFSDLHDSLVLDSVSVGSSSEESMSASHIVKPFDNSHENSQSEAPGSNTKKGSFYHQNSLCSISETHDYTQGPKHGLDFSSCDVQMIASGKRGKQFKSVPGSSSTCKLGSIGNLHGGMGTENSHSVWQRVQRNGVKKCNTELKKASPICSGSDVTAKDAPLLKRSSNAANETTLSGTNDKRKLKDKVPRKLKRKVSPASKQEKSSCSRKGSHPNKVNLNAHAKTSSMQKDEMLDVLTALNDQRVIKNVSRSCTQLGFARVETMKSESLNNLQVSPGSMEPCESVCDAASGLNNQCIENQDSLLKKSCVPLDQPNLHEVRAPVYLPHLMVNGVARTEKEFSLAEYGKQSHSSGSVLQKWIPVGIKDPGFTTSVRSASLSTEHSNGPEAEDWTFKNKFEEKVAPCAQNLSSSVDAGTMCSIGKDSGHAISSPENDNHIKNLRNLNACINENESKHNGANFLIDETKEQNLSALATDLNKISKALNDAYRAQMASEAVQMAIGGPIAEFERLLHFSSPVICHSYSSVACQTCLQDQVPSGLLCRHETPNVPLGCLWQWYEKHGSYGLEIRAEDYENPKRLGVDRFEFRAYFVPFLSAVQLFRNSKSHSTPNNTTIASPGVSEGYDTGSTSRDFTNVSHLPILSVLVPQPRTSEPSSHLPVNDVVRSEPSLVSSKNGLSAKSVDMAWSDCLEPVFEYFESEQPQQRRALYEKIQELVRDDVSSRCKMYGDPVHLNSINIHDLHPRSWYSVAWYPIYRIPDGNFRAAFLTYHSLGHLVRRSSKFDYPSLDACIVSPVVGLQSYNAQGECWFQPRHSTVNDFSEIHGLSPSGILKERLRTLKETASLMARAVVNKGDQTSVNRHPDYEFFLSRQR</sequence>
<dbReference type="Pfam" id="PF05623">
    <property type="entry name" value="DUF789"/>
    <property type="match status" value="1"/>
</dbReference>
<dbReference type="Proteomes" id="UP000694886">
    <property type="component" value="Chromosome 5"/>
</dbReference>